<feature type="compositionally biased region" description="Basic residues" evidence="1">
    <location>
        <begin position="34"/>
        <end position="44"/>
    </location>
</feature>
<name>A0A2P1QWH6_9LEPT</name>
<evidence type="ECO:0000313" key="2">
    <source>
        <dbReference type="EMBL" id="AVQ13259.1"/>
    </source>
</evidence>
<feature type="region of interest" description="Disordered" evidence="1">
    <location>
        <begin position="21"/>
        <end position="44"/>
    </location>
</feature>
<evidence type="ECO:0000256" key="1">
    <source>
        <dbReference type="SAM" id="MobiDB-lite"/>
    </source>
</evidence>
<proteinExistence type="predicted"/>
<protein>
    <submittedName>
        <fullName evidence="2">Uncharacterized protein</fullName>
    </submittedName>
</protein>
<reference evidence="2 3" key="1">
    <citation type="journal article" date="2015" name="Genome Announc.">
        <title>Draft Genome Sequences of Leptospira santarosai Strains U160, U164, and U233, Isolated from Asymptomatic Cattle.</title>
        <authorList>
            <person name="Kremer F.S."/>
            <person name="Eslabao M.R."/>
            <person name="Provisor M."/>
            <person name="Woloski R.D."/>
            <person name="Ramires O.V."/>
            <person name="Moreno L.Z."/>
            <person name="Moreno A.M."/>
            <person name="Hamond C."/>
            <person name="Lilenbaum W."/>
            <person name="Dellagostin O.A."/>
        </authorList>
    </citation>
    <scope>NUCLEOTIDE SEQUENCE [LARGE SCALE GENOMIC DNA]</scope>
    <source>
        <strain evidence="2 3">U160</strain>
    </source>
</reference>
<gene>
    <name evidence="2" type="ORF">XB16_2956</name>
</gene>
<dbReference type="AlphaFoldDB" id="A0A2P1QWH6"/>
<organism evidence="2 3">
    <name type="scientific">Leptospira santarosai</name>
    <dbReference type="NCBI Taxonomy" id="28183"/>
    <lineage>
        <taxon>Bacteria</taxon>
        <taxon>Pseudomonadati</taxon>
        <taxon>Spirochaetota</taxon>
        <taxon>Spirochaetia</taxon>
        <taxon>Leptospirales</taxon>
        <taxon>Leptospiraceae</taxon>
        <taxon>Leptospira</taxon>
    </lineage>
</organism>
<accession>A0A2P1QWH6</accession>
<dbReference type="Proteomes" id="UP000033961">
    <property type="component" value="Chromosome I"/>
</dbReference>
<sequence>MSYKKDKNGLLLPEAPLSDGLNGPFEFSNTTNYRRQKRKIPPVF</sequence>
<evidence type="ECO:0000313" key="3">
    <source>
        <dbReference type="Proteomes" id="UP000033961"/>
    </source>
</evidence>
<dbReference type="EMBL" id="CP027843">
    <property type="protein sequence ID" value="AVQ13259.1"/>
    <property type="molecule type" value="Genomic_DNA"/>
</dbReference>